<feature type="chain" id="PRO_5003989340" description="Hydrophobin" evidence="1">
    <location>
        <begin position="20"/>
        <end position="159"/>
    </location>
</feature>
<proteinExistence type="predicted"/>
<name>L8FY64_PSED2</name>
<feature type="signal peptide" evidence="1">
    <location>
        <begin position="1"/>
        <end position="19"/>
    </location>
</feature>
<keyword evidence="3" id="KW-1185">Reference proteome</keyword>
<dbReference type="InParanoid" id="L8FY64"/>
<reference evidence="3" key="1">
    <citation type="submission" date="2010-09" db="EMBL/GenBank/DDBJ databases">
        <title>The genome sequence of Geomyces destructans 20631-21.</title>
        <authorList>
            <consortium name="The Broad Institute Genome Sequencing Platform"/>
            <person name="Cuomo C.A."/>
            <person name="Blehert D.S."/>
            <person name="Lorch J.M."/>
            <person name="Young S.K."/>
            <person name="Zeng Q."/>
            <person name="Gargeya S."/>
            <person name="Fitzgerald M."/>
            <person name="Haas B."/>
            <person name="Abouelleil A."/>
            <person name="Alvarado L."/>
            <person name="Arachchi H.M."/>
            <person name="Berlin A."/>
            <person name="Brown A."/>
            <person name="Chapman S.B."/>
            <person name="Chen Z."/>
            <person name="Dunbar C."/>
            <person name="Freedman E."/>
            <person name="Gearin G."/>
            <person name="Gellesch M."/>
            <person name="Goldberg J."/>
            <person name="Griggs A."/>
            <person name="Gujja S."/>
            <person name="Heiman D."/>
            <person name="Howarth C."/>
            <person name="Larson L."/>
            <person name="Lui A."/>
            <person name="MacDonald P.J.P."/>
            <person name="Montmayeur A."/>
            <person name="Murphy C."/>
            <person name="Neiman D."/>
            <person name="Pearson M."/>
            <person name="Priest M."/>
            <person name="Roberts A."/>
            <person name="Saif S."/>
            <person name="Shea T."/>
            <person name="Shenoy N."/>
            <person name="Sisk P."/>
            <person name="Stolte C."/>
            <person name="Sykes S."/>
            <person name="Wortman J."/>
            <person name="Nusbaum C."/>
            <person name="Birren B."/>
        </authorList>
    </citation>
    <scope>NUCLEOTIDE SEQUENCE [LARGE SCALE GENOMIC DNA]</scope>
    <source>
        <strain evidence="3">ATCC MYA-4855 / 20631-21</strain>
    </source>
</reference>
<keyword evidence="1" id="KW-0732">Signal</keyword>
<accession>L8FY64</accession>
<evidence type="ECO:0000256" key="1">
    <source>
        <dbReference type="SAM" id="SignalP"/>
    </source>
</evidence>
<dbReference type="OrthoDB" id="3441995at2759"/>
<dbReference type="EMBL" id="GL573190">
    <property type="protein sequence ID" value="ELR05433.1"/>
    <property type="molecule type" value="Genomic_DNA"/>
</dbReference>
<organism evidence="2 3">
    <name type="scientific">Pseudogymnoascus destructans (strain ATCC MYA-4855 / 20631-21)</name>
    <name type="common">Bat white-nose syndrome fungus</name>
    <name type="synonym">Geomyces destructans</name>
    <dbReference type="NCBI Taxonomy" id="658429"/>
    <lineage>
        <taxon>Eukaryota</taxon>
        <taxon>Fungi</taxon>
        <taxon>Dikarya</taxon>
        <taxon>Ascomycota</taxon>
        <taxon>Pezizomycotina</taxon>
        <taxon>Leotiomycetes</taxon>
        <taxon>Thelebolales</taxon>
        <taxon>Thelebolaceae</taxon>
        <taxon>Pseudogymnoascus</taxon>
    </lineage>
</organism>
<dbReference type="VEuPathDB" id="FungiDB:GMDG_01728"/>
<sequence>MQLTSVVFATSILASTANAWFFPLRPTPWIPISPPPVTSTCTAAISYKPLGSFLFGSLFPNPWAGLGGSVTIPNCNASPAPVCPSGQSCLSTANPCAAGQTCLSSSNPCSVSGQSCLSPPPAHRFPAQQAAANGLCASAGPGLVACLDPTGVATSCCAP</sequence>
<gene>
    <name evidence="2" type="ORF">GMDG_01728</name>
</gene>
<evidence type="ECO:0000313" key="2">
    <source>
        <dbReference type="EMBL" id="ELR05433.1"/>
    </source>
</evidence>
<dbReference type="Proteomes" id="UP000011064">
    <property type="component" value="Unassembled WGS sequence"/>
</dbReference>
<dbReference type="AlphaFoldDB" id="L8FY64"/>
<evidence type="ECO:0000313" key="3">
    <source>
        <dbReference type="Proteomes" id="UP000011064"/>
    </source>
</evidence>
<evidence type="ECO:0008006" key="4">
    <source>
        <dbReference type="Google" id="ProtNLM"/>
    </source>
</evidence>
<dbReference type="HOGENOM" id="CLU_105519_0_0_1"/>
<protein>
    <recommendedName>
        <fullName evidence="4">Hydrophobin</fullName>
    </recommendedName>
</protein>